<gene>
    <name evidence="1" type="ORF">Aca07nite_36740</name>
</gene>
<comment type="caution">
    <text evidence="1">The sequence shown here is derived from an EMBL/GenBank/DDBJ whole genome shotgun (WGS) entry which is preliminary data.</text>
</comment>
<protein>
    <recommendedName>
        <fullName evidence="2">HEAT repeat domain-containing protein</fullName>
    </recommendedName>
</protein>
<reference evidence="1" key="1">
    <citation type="submission" date="2021-01" db="EMBL/GenBank/DDBJ databases">
        <title>Whole genome shotgun sequence of Actinoplanes capillaceus NBRC 16408.</title>
        <authorList>
            <person name="Komaki H."/>
            <person name="Tamura T."/>
        </authorList>
    </citation>
    <scope>NUCLEOTIDE SEQUENCE [LARGE SCALE GENOMIC DNA]</scope>
    <source>
        <strain evidence="1">NBRC 16408</strain>
    </source>
</reference>
<dbReference type="EMBL" id="BOMF01000071">
    <property type="protein sequence ID" value="GID46399.1"/>
    <property type="molecule type" value="Genomic_DNA"/>
</dbReference>
<organism evidence="1">
    <name type="scientific">Actinoplanes campanulatus</name>
    <dbReference type="NCBI Taxonomy" id="113559"/>
    <lineage>
        <taxon>Bacteria</taxon>
        <taxon>Bacillati</taxon>
        <taxon>Actinomycetota</taxon>
        <taxon>Actinomycetes</taxon>
        <taxon>Micromonosporales</taxon>
        <taxon>Micromonosporaceae</taxon>
        <taxon>Actinoplanes</taxon>
    </lineage>
</organism>
<accession>A0ABQ3WJH4</accession>
<evidence type="ECO:0000313" key="1">
    <source>
        <dbReference type="EMBL" id="GID46399.1"/>
    </source>
</evidence>
<dbReference type="RefSeq" id="WP_204296693.1">
    <property type="nucleotide sequence ID" value="NZ_BAAAGQ010000005.1"/>
</dbReference>
<name>A0ABQ3WJH4_9ACTN</name>
<proteinExistence type="predicted"/>
<evidence type="ECO:0008006" key="2">
    <source>
        <dbReference type="Google" id="ProtNLM"/>
    </source>
</evidence>
<sequence>MSDEILDIAHGDVRLAAEIRELLRSLLDHQSVKVREMARDALDGASLRQMATSSVYGDEIGADIETFLEQVPGDDP</sequence>